<dbReference type="EMBL" id="BBIO01000015">
    <property type="protein sequence ID" value="GAK46139.1"/>
    <property type="molecule type" value="Genomic_DNA"/>
</dbReference>
<keyword evidence="1" id="KW-0812">Transmembrane</keyword>
<dbReference type="eggNOG" id="COG4446">
    <property type="taxonomic scope" value="Bacteria"/>
</dbReference>
<keyword evidence="1" id="KW-0472">Membrane</keyword>
<accession>A0A081BDM1</accession>
<dbReference type="InterPro" id="IPR010865">
    <property type="entry name" value="DUF1499"/>
</dbReference>
<gene>
    <name evidence="2" type="ORF">M2A_2638</name>
</gene>
<dbReference type="RefSeq" id="WP_045448417.1">
    <property type="nucleotide sequence ID" value="NZ_BBIO01000015.1"/>
</dbReference>
<name>A0A081BDM1_9HYPH</name>
<dbReference type="AlphaFoldDB" id="A0A081BDM1"/>
<feature type="transmembrane region" description="Helical" evidence="1">
    <location>
        <begin position="38"/>
        <end position="66"/>
    </location>
</feature>
<feature type="transmembrane region" description="Helical" evidence="1">
    <location>
        <begin position="73"/>
        <end position="93"/>
    </location>
</feature>
<keyword evidence="3" id="KW-1185">Reference proteome</keyword>
<proteinExistence type="predicted"/>
<keyword evidence="1" id="KW-1133">Transmembrane helix</keyword>
<sequence>MNERSAFARWSFRLALLAAVVGVLAVLGHRLGVMDFRLAIFGLMGSTLIGLAAALSGIAGIAITLMGRKGGTVFAAAGLVLGLVVAVPVLLAAQAGSAVPRIHDISTDLQDPPKFVAVRALRTPQHNSLEREEPGNLGELQQAGYPDLGPALIERHPGQVFEEALALVKERGWEVVAVSVENGTIEATDTTALMGFKDDVVIRVREEAGKALVDMRSASRVGQSDLGANAKRIEAFLSDLKNAG</sequence>
<evidence type="ECO:0000313" key="3">
    <source>
        <dbReference type="Proteomes" id="UP000028702"/>
    </source>
</evidence>
<dbReference type="STRING" id="1333998.M2A_2638"/>
<comment type="caution">
    <text evidence="2">The sequence shown here is derived from an EMBL/GenBank/DDBJ whole genome shotgun (WGS) entry which is preliminary data.</text>
</comment>
<reference evidence="2 3" key="1">
    <citation type="submission" date="2014-07" db="EMBL/GenBank/DDBJ databases">
        <title>Tepidicaulis marinum gen. nov., sp. nov., a novel marine bacterium denitrifying nitrate to nitrous oxide strictly under microaerobic conditions.</title>
        <authorList>
            <person name="Takeuchi M."/>
            <person name="Yamagishi T."/>
            <person name="Kamagata Y."/>
            <person name="Oshima K."/>
            <person name="Hattori M."/>
            <person name="Katayama T."/>
            <person name="Hanada S."/>
            <person name="Tamaki H."/>
            <person name="Marumo K."/>
            <person name="Maeda H."/>
            <person name="Nedachi M."/>
            <person name="Iwasaki W."/>
            <person name="Suwa Y."/>
            <person name="Sakata S."/>
        </authorList>
    </citation>
    <scope>NUCLEOTIDE SEQUENCE [LARGE SCALE GENOMIC DNA]</scope>
    <source>
        <strain evidence="2 3">MA2</strain>
    </source>
</reference>
<dbReference type="Proteomes" id="UP000028702">
    <property type="component" value="Unassembled WGS sequence"/>
</dbReference>
<protein>
    <submittedName>
        <fullName evidence="2">Conserved protein</fullName>
    </submittedName>
</protein>
<dbReference type="Pfam" id="PF07386">
    <property type="entry name" value="DUF1499"/>
    <property type="match status" value="1"/>
</dbReference>
<evidence type="ECO:0000313" key="2">
    <source>
        <dbReference type="EMBL" id="GAK46139.1"/>
    </source>
</evidence>
<evidence type="ECO:0000256" key="1">
    <source>
        <dbReference type="SAM" id="Phobius"/>
    </source>
</evidence>
<organism evidence="2 3">
    <name type="scientific">Tepidicaulis marinus</name>
    <dbReference type="NCBI Taxonomy" id="1333998"/>
    <lineage>
        <taxon>Bacteria</taxon>
        <taxon>Pseudomonadati</taxon>
        <taxon>Pseudomonadota</taxon>
        <taxon>Alphaproteobacteria</taxon>
        <taxon>Hyphomicrobiales</taxon>
        <taxon>Parvibaculaceae</taxon>
        <taxon>Tepidicaulis</taxon>
    </lineage>
</organism>